<evidence type="ECO:0000313" key="1">
    <source>
        <dbReference type="EMBL" id="KAI9904665.1"/>
    </source>
</evidence>
<organism evidence="1 2">
    <name type="scientific">Trichothecium roseum</name>
    <dbReference type="NCBI Taxonomy" id="47278"/>
    <lineage>
        <taxon>Eukaryota</taxon>
        <taxon>Fungi</taxon>
        <taxon>Dikarya</taxon>
        <taxon>Ascomycota</taxon>
        <taxon>Pezizomycotina</taxon>
        <taxon>Sordariomycetes</taxon>
        <taxon>Hypocreomycetidae</taxon>
        <taxon>Hypocreales</taxon>
        <taxon>Hypocreales incertae sedis</taxon>
        <taxon>Trichothecium</taxon>
    </lineage>
</organism>
<evidence type="ECO:0000313" key="2">
    <source>
        <dbReference type="Proteomes" id="UP001163324"/>
    </source>
</evidence>
<accession>A0ACC0VFP8</accession>
<sequence length="454" mass="53030">MSLSRSPSPVPGGGWQSPGLNFSGRSSPAHVQGGTVSWESTKMRNHGVNGYPSFATQNSGFFQRHMRRISSSLPRFNSSPYAHKEKQDRGGWAGPDAPFHARVRNIFGRMGRKMKFRLAIVAFIILLVCAFYFTPLGYYWHRSSLGGSGSEFVIILGANVGGGVMEWKGAREWAVERDSVRNKKKYTARWGYNLEIVDMSTKKRYAHEWRESWEKVDFLRSAMRKYPNAEWFWWLDLNTYIMELSFPLQTHLFNDLESHVYRDINEYNPLNITHPLTEQYLDEIASSAVGDGDASSINLLLSQDCAGFNLGSFFVRRSAWTDRLLDIWWDPVIYDQKHMEWDHKEQDALEQMYESHPWVRQHTAFLPQRKINAFPPGACSPEGTKQNDTRIHYNEHDHDFVVNMAGCEWGRDCWGEMYHYREFSYWLNRNPWERFKEDFIAVIWFKLTGNWVKL</sequence>
<dbReference type="Proteomes" id="UP001163324">
    <property type="component" value="Chromosome 1"/>
</dbReference>
<protein>
    <submittedName>
        <fullName evidence="1">Uncharacterized protein</fullName>
    </submittedName>
</protein>
<dbReference type="EMBL" id="CM047940">
    <property type="protein sequence ID" value="KAI9904665.1"/>
    <property type="molecule type" value="Genomic_DNA"/>
</dbReference>
<gene>
    <name evidence="1" type="ORF">N3K66_001194</name>
</gene>
<proteinExistence type="predicted"/>
<comment type="caution">
    <text evidence="1">The sequence shown here is derived from an EMBL/GenBank/DDBJ whole genome shotgun (WGS) entry which is preliminary data.</text>
</comment>
<keyword evidence="2" id="KW-1185">Reference proteome</keyword>
<reference evidence="1" key="1">
    <citation type="submission" date="2022-10" db="EMBL/GenBank/DDBJ databases">
        <title>Complete Genome of Trichothecium roseum strain YXFP-22015, a Plant Pathogen Isolated from Citrus.</title>
        <authorList>
            <person name="Wang Y."/>
            <person name="Zhu L."/>
        </authorList>
    </citation>
    <scope>NUCLEOTIDE SEQUENCE</scope>
    <source>
        <strain evidence="1">YXFP-22015</strain>
    </source>
</reference>
<name>A0ACC0VFP8_9HYPO</name>